<accession>A0A5N6K2Q6</accession>
<evidence type="ECO:0000313" key="3">
    <source>
        <dbReference type="Proteomes" id="UP000326757"/>
    </source>
</evidence>
<evidence type="ECO:0008006" key="4">
    <source>
        <dbReference type="Google" id="ProtNLM"/>
    </source>
</evidence>
<gene>
    <name evidence="2" type="ORF">EYC80_009043</name>
</gene>
<reference evidence="2 3" key="1">
    <citation type="submission" date="2019-06" db="EMBL/GenBank/DDBJ databases">
        <title>Genome Sequence of the Brown Rot Fungal Pathogen Monilinia laxa.</title>
        <authorList>
            <person name="De Miccolis Angelini R.M."/>
            <person name="Landi L."/>
            <person name="Abate D."/>
            <person name="Pollastro S."/>
            <person name="Romanazzi G."/>
            <person name="Faretra F."/>
        </authorList>
    </citation>
    <scope>NUCLEOTIDE SEQUENCE [LARGE SCALE GENOMIC DNA]</scope>
    <source>
        <strain evidence="2 3">Mlax316</strain>
    </source>
</reference>
<evidence type="ECO:0000256" key="1">
    <source>
        <dbReference type="SAM" id="MobiDB-lite"/>
    </source>
</evidence>
<feature type="compositionally biased region" description="Acidic residues" evidence="1">
    <location>
        <begin position="974"/>
        <end position="1012"/>
    </location>
</feature>
<feature type="compositionally biased region" description="Polar residues" evidence="1">
    <location>
        <begin position="326"/>
        <end position="337"/>
    </location>
</feature>
<feature type="region of interest" description="Disordered" evidence="1">
    <location>
        <begin position="474"/>
        <end position="528"/>
    </location>
</feature>
<comment type="caution">
    <text evidence="2">The sequence shown here is derived from an EMBL/GenBank/DDBJ whole genome shotgun (WGS) entry which is preliminary data.</text>
</comment>
<feature type="region of interest" description="Disordered" evidence="1">
    <location>
        <begin position="267"/>
        <end position="344"/>
    </location>
</feature>
<dbReference type="OrthoDB" id="5326588at2759"/>
<feature type="compositionally biased region" description="Basic and acidic residues" evidence="1">
    <location>
        <begin position="268"/>
        <end position="284"/>
    </location>
</feature>
<feature type="compositionally biased region" description="Acidic residues" evidence="1">
    <location>
        <begin position="949"/>
        <end position="964"/>
    </location>
</feature>
<feature type="region of interest" description="Disordered" evidence="1">
    <location>
        <begin position="949"/>
        <end position="1014"/>
    </location>
</feature>
<dbReference type="EMBL" id="VIGI01000009">
    <property type="protein sequence ID" value="KAB8296269.1"/>
    <property type="molecule type" value="Genomic_DNA"/>
</dbReference>
<evidence type="ECO:0000313" key="2">
    <source>
        <dbReference type="EMBL" id="KAB8296269.1"/>
    </source>
</evidence>
<organism evidence="2 3">
    <name type="scientific">Monilinia laxa</name>
    <name type="common">Brown rot fungus</name>
    <name type="synonym">Sclerotinia laxa</name>
    <dbReference type="NCBI Taxonomy" id="61186"/>
    <lineage>
        <taxon>Eukaryota</taxon>
        <taxon>Fungi</taxon>
        <taxon>Dikarya</taxon>
        <taxon>Ascomycota</taxon>
        <taxon>Pezizomycotina</taxon>
        <taxon>Leotiomycetes</taxon>
        <taxon>Helotiales</taxon>
        <taxon>Sclerotiniaceae</taxon>
        <taxon>Monilinia</taxon>
    </lineage>
</organism>
<dbReference type="Proteomes" id="UP000326757">
    <property type="component" value="Unassembled WGS sequence"/>
</dbReference>
<sequence length="1413" mass="165072">MAGFLESPVGISKCNALNVSDESRCLETATSINGLFCSFHSKQCQGLYRGYKLRTARLERLDSSVPLYLANTKTSLGNETFMDVSTEAECKELQDWLWTKYQLLERVIRARKLHHSRFFSQNMDYGHAKFLDQLVNQKIYVTKALERLERRTAEILYKNQQWFKWIRECQDDEEANREREQKKIKQEAQLWQRNWKQAKQRMEEKTRREEKKKQDTFLEKIYKEKMKKVENENADDEIDWDPIEDELEDGRGSFIDLMRYFLWMSSEEEQKPEEPPSSETKENNEESQEPAPRRNSIDEIVSQLESSAVSKKSKKKKKKNAAAAATTSPQLNKTSKPASKPQDLYDKSLIESRQDMHDRLAHGINIDLNDVHGVLVTGTIENPHVQKTTRTFTEFEIQRLLDEVSEIKHLLFCRLLLGHAALLPLLPAALRADSIEAFFEDKEVTSAALRDVCFKMEKPSLQEIRDACADFFRSEEEEREEQDDPETQKDDTDIHEGRKAKPTDPHDVKMSLKRKKRGELPGTWRSKRELSREAAAENMLERAPGMASSIESILGGAEGGAIDFGDSTNLRQVRKNIRVKVCGRTIWNYPSDKAMSRGGWLHFSIIAKDSNLNTAIELCRNWDEFFELNILACWGYFPAPNWASWVGNRLKQQALQLGFIMYYESSDPDAKDLSVSFSQGGRSKQVRRQHAIFQARNVICAHIKRDDQASRRFIQYLSMQSHRLVLLVRDAESGRLLVKPPEEERWLWREKSGFGRAVKNVWNVLKRMGPEFFEEMDRHRQWNFSFKDYYDVYVWDLEPGDTLAGLFNTVQQMLIKALRCGTGKDLYKPAESILKTLYRDQDSNYRDVRPGDPVQFVNQWDYLQDGRSKFFYGDIDGPNPLPTEPTDSWPSNLFYNKADALEDEVLFPEERTEEASNALLAVGKKDSLRAFEEEDFSIKRFVEGTWNWESEDSETSDDNEDSEYEPLWTHESPIEDDGNDEYEDVNVDSDDDEYDEDEDDEDDEDYDMEDESKDFPKELWPVVNRLAVEKTYKNDFPNDNLEGEFIRFIEKTTSRTFKKAWHTADVTPNGHERYLEMKRMAHKSWKYNHTREDFFGKPSTILNFQVMSWLDVTADDVKDAQKAMGKVYPFFNPEFLETEEGKEFKDSLMFNQEERAKCYPDIRTDKSTIHHPKEFYADLDKCREKMKFTDDYTSFPLEWDMTIRPIIAKLYKSGIIRSHASTEASCQAFQGTEAIRPSKPDLFVDWRSIVHNLEMPEWMEDPGKIPPLINTARRFSSSNPSAKFALLSLWSAPYFYPLTVGHDKRDGFTFHDLTGRMFTWLFVPKDLPNSEFSMHVACKNRIEPFKKQFGNSVVAKRDKYLVMGKDEKELAKIVTGVTYAVQMRPWRQEVDIWRSFINVDLKFLEGLGERWWE</sequence>
<proteinExistence type="predicted"/>
<feature type="compositionally biased region" description="Basic residues" evidence="1">
    <location>
        <begin position="311"/>
        <end position="320"/>
    </location>
</feature>
<protein>
    <recommendedName>
        <fullName evidence="4">Mfs allantoate protein</fullName>
    </recommendedName>
</protein>
<feature type="compositionally biased region" description="Basic and acidic residues" evidence="1">
    <location>
        <begin position="486"/>
        <end position="510"/>
    </location>
</feature>
<name>A0A5N6K2Q6_MONLA</name>
<keyword evidence="3" id="KW-1185">Reference proteome</keyword>